<dbReference type="Proteomes" id="UP000265768">
    <property type="component" value="Unassembled WGS sequence"/>
</dbReference>
<dbReference type="InterPro" id="IPR036390">
    <property type="entry name" value="WH_DNA-bd_sf"/>
</dbReference>
<dbReference type="RefSeq" id="WP_119929272.1">
    <property type="nucleotide sequence ID" value="NZ_QZEY01000012.1"/>
</dbReference>
<dbReference type="CDD" id="cd00090">
    <property type="entry name" value="HTH_ARSR"/>
    <property type="match status" value="1"/>
</dbReference>
<feature type="domain" description="HTH marR-type" evidence="2">
    <location>
        <begin position="19"/>
        <end position="68"/>
    </location>
</feature>
<dbReference type="GO" id="GO:0003700">
    <property type="term" value="F:DNA-binding transcription factor activity"/>
    <property type="evidence" value="ECO:0007669"/>
    <property type="project" value="InterPro"/>
</dbReference>
<dbReference type="Gene3D" id="1.10.10.10">
    <property type="entry name" value="Winged helix-like DNA-binding domain superfamily/Winged helix DNA-binding domain"/>
    <property type="match status" value="1"/>
</dbReference>
<dbReference type="Pfam" id="PF12802">
    <property type="entry name" value="MarR_2"/>
    <property type="match status" value="1"/>
</dbReference>
<comment type="similarity">
    <text evidence="1">Belongs to the ROK (NagC/XylR) family.</text>
</comment>
<evidence type="ECO:0000313" key="3">
    <source>
        <dbReference type="EMBL" id="RJL26541.1"/>
    </source>
</evidence>
<reference evidence="3 4" key="1">
    <citation type="submission" date="2018-09" db="EMBL/GenBank/DDBJ databases">
        <title>YIM 75507 draft genome.</title>
        <authorList>
            <person name="Tang S."/>
            <person name="Feng Y."/>
        </authorList>
    </citation>
    <scope>NUCLEOTIDE SEQUENCE [LARGE SCALE GENOMIC DNA]</scope>
    <source>
        <strain evidence="3 4">YIM 75507</strain>
    </source>
</reference>
<accession>A0A3A4ADN6</accession>
<protein>
    <submittedName>
        <fullName evidence="3">ROK family transcriptional regulator</fullName>
    </submittedName>
</protein>
<dbReference type="PANTHER" id="PTHR18964">
    <property type="entry name" value="ROK (REPRESSOR, ORF, KINASE) FAMILY"/>
    <property type="match status" value="1"/>
</dbReference>
<comment type="caution">
    <text evidence="3">The sequence shown here is derived from an EMBL/GenBank/DDBJ whole genome shotgun (WGS) entry which is preliminary data.</text>
</comment>
<name>A0A3A4ADN6_9ACTN</name>
<keyword evidence="4" id="KW-1185">Reference proteome</keyword>
<dbReference type="Gene3D" id="3.30.420.40">
    <property type="match status" value="2"/>
</dbReference>
<dbReference type="InterPro" id="IPR000600">
    <property type="entry name" value="ROK"/>
</dbReference>
<dbReference type="SUPFAM" id="SSF53067">
    <property type="entry name" value="Actin-like ATPase domain"/>
    <property type="match status" value="1"/>
</dbReference>
<dbReference type="InterPro" id="IPR036388">
    <property type="entry name" value="WH-like_DNA-bd_sf"/>
</dbReference>
<evidence type="ECO:0000313" key="4">
    <source>
        <dbReference type="Proteomes" id="UP000265768"/>
    </source>
</evidence>
<gene>
    <name evidence="3" type="ORF">D5H75_26530</name>
</gene>
<dbReference type="CDD" id="cd23763">
    <property type="entry name" value="ASKHA_ATPase_ROK"/>
    <property type="match status" value="1"/>
</dbReference>
<dbReference type="PANTHER" id="PTHR18964:SF149">
    <property type="entry name" value="BIFUNCTIONAL UDP-N-ACETYLGLUCOSAMINE 2-EPIMERASE_N-ACETYLMANNOSAMINE KINASE"/>
    <property type="match status" value="1"/>
</dbReference>
<proteinExistence type="inferred from homology"/>
<dbReference type="InterPro" id="IPR000835">
    <property type="entry name" value="HTH_MarR-typ"/>
</dbReference>
<dbReference type="EMBL" id="QZEY01000012">
    <property type="protein sequence ID" value="RJL26541.1"/>
    <property type="molecule type" value="Genomic_DNA"/>
</dbReference>
<dbReference type="InterPro" id="IPR043129">
    <property type="entry name" value="ATPase_NBD"/>
</dbReference>
<dbReference type="Pfam" id="PF00480">
    <property type="entry name" value="ROK"/>
    <property type="match status" value="1"/>
</dbReference>
<sequence>MATRPGTPRLLRELNDRAALELLLASGPLTRAQLGELTGLSKVTAAQMLSRLEERGLVEVVGEQSGSRGPNAALYAVVPSCAYVAALDVNFELVTAGVADITGRVVAEVTADPNGGEDPVKIVHNAVLKACRRAEVPLDRLSAIVIGTGGVVDPRTGDVTFSFNLPEWHEGVLEALRHDLRRPVIIENDVNLAAVAERPHMDTGDFVLMWVDVGQGLGVMLNGRLHRGLTGGAGEIGWLPVPGEPLPPGVSTSHHGPFQRLVGGPTVRDLAASYGFAAESAEECVRLAAASGTEEGGRFLDEFANRLAIGVAAVCVVLDPGHIVLAGRVGRAGGSQLAERVQEAVRRICPSQPRVTTTQVEGNPILRGALLAALDTAREEVFTQ</sequence>
<evidence type="ECO:0000256" key="1">
    <source>
        <dbReference type="ARBA" id="ARBA00006479"/>
    </source>
</evidence>
<evidence type="ECO:0000259" key="2">
    <source>
        <dbReference type="Pfam" id="PF12802"/>
    </source>
</evidence>
<dbReference type="InterPro" id="IPR011991">
    <property type="entry name" value="ArsR-like_HTH"/>
</dbReference>
<dbReference type="OrthoDB" id="3523179at2"/>
<organism evidence="3 4">
    <name type="scientific">Bailinhaonella thermotolerans</name>
    <dbReference type="NCBI Taxonomy" id="1070861"/>
    <lineage>
        <taxon>Bacteria</taxon>
        <taxon>Bacillati</taxon>
        <taxon>Actinomycetota</taxon>
        <taxon>Actinomycetes</taxon>
        <taxon>Streptosporangiales</taxon>
        <taxon>Streptosporangiaceae</taxon>
        <taxon>Bailinhaonella</taxon>
    </lineage>
</organism>
<dbReference type="AlphaFoldDB" id="A0A3A4ADN6"/>
<dbReference type="SUPFAM" id="SSF46785">
    <property type="entry name" value="Winged helix' DNA-binding domain"/>
    <property type="match status" value="1"/>
</dbReference>